<evidence type="ECO:0000259" key="2">
    <source>
        <dbReference type="PROSITE" id="PS51898"/>
    </source>
</evidence>
<dbReference type="EMBL" id="JAROCB010000005">
    <property type="protein sequence ID" value="MDN4598836.1"/>
    <property type="molecule type" value="Genomic_DNA"/>
</dbReference>
<name>A0ABT8J172_9MICO</name>
<proteinExistence type="predicted"/>
<dbReference type="Pfam" id="PF00589">
    <property type="entry name" value="Phage_integrase"/>
    <property type="match status" value="1"/>
</dbReference>
<evidence type="ECO:0000256" key="1">
    <source>
        <dbReference type="ARBA" id="ARBA00023172"/>
    </source>
</evidence>
<reference evidence="3" key="1">
    <citation type="submission" date="2023-03" db="EMBL/GenBank/DDBJ databases">
        <title>MT1 and MT2 Draft Genomes of Novel Species.</title>
        <authorList>
            <person name="Venkateswaran K."/>
        </authorList>
    </citation>
    <scope>NUCLEOTIDE SEQUENCE</scope>
    <source>
        <strain evidence="3">F6_8S_P_1A</strain>
    </source>
</reference>
<organism evidence="3 4">
    <name type="scientific">Leifsonia virtsii</name>
    <dbReference type="NCBI Taxonomy" id="3035915"/>
    <lineage>
        <taxon>Bacteria</taxon>
        <taxon>Bacillati</taxon>
        <taxon>Actinomycetota</taxon>
        <taxon>Actinomycetes</taxon>
        <taxon>Micrococcales</taxon>
        <taxon>Microbacteriaceae</taxon>
        <taxon>Leifsonia</taxon>
    </lineage>
</organism>
<dbReference type="PANTHER" id="PTHR30349:SF64">
    <property type="entry name" value="PROPHAGE INTEGRASE INTD-RELATED"/>
    <property type="match status" value="1"/>
</dbReference>
<dbReference type="Gene3D" id="1.10.443.10">
    <property type="entry name" value="Intergrase catalytic core"/>
    <property type="match status" value="1"/>
</dbReference>
<dbReference type="PROSITE" id="PS51898">
    <property type="entry name" value="TYR_RECOMBINASE"/>
    <property type="match status" value="1"/>
</dbReference>
<sequence length="270" mass="30133">MNEFTDEWAEAIRDYLVAQRAAGAPSTTCNTRRQHLEHLARRVSAGPWSLSGEALVAYCGAQEWKPETRRSRRTTFRSFWSWAYATGLCEVNTALALPKVKPGQARPRPTPERVYEHALARSDERLRLILRLAHDAGLRRSEIAQVHSDDLFEDLTGWSLRVHGKGSKERDVPLTPRLALELRSLPYGWAFPGDDGGHLSPRWVGKLATNVLPDHWTLHTLRHSFGTRIYAHSDLAVAQAALGHASPATTRIYVVVPDERIRGAVLAAAG</sequence>
<feature type="domain" description="Tyr recombinase" evidence="2">
    <location>
        <begin position="105"/>
        <end position="266"/>
    </location>
</feature>
<accession>A0ABT8J172</accession>
<gene>
    <name evidence="3" type="ORF">P5G59_16905</name>
</gene>
<dbReference type="RefSeq" id="WP_301220186.1">
    <property type="nucleotide sequence ID" value="NZ_JAROCB010000005.1"/>
</dbReference>
<keyword evidence="4" id="KW-1185">Reference proteome</keyword>
<evidence type="ECO:0000313" key="4">
    <source>
        <dbReference type="Proteomes" id="UP001174210"/>
    </source>
</evidence>
<dbReference type="InterPro" id="IPR013762">
    <property type="entry name" value="Integrase-like_cat_sf"/>
</dbReference>
<dbReference type="InterPro" id="IPR050090">
    <property type="entry name" value="Tyrosine_recombinase_XerCD"/>
</dbReference>
<dbReference type="InterPro" id="IPR011010">
    <property type="entry name" value="DNA_brk_join_enz"/>
</dbReference>
<keyword evidence="1" id="KW-0233">DNA recombination</keyword>
<dbReference type="CDD" id="cd00397">
    <property type="entry name" value="DNA_BRE_C"/>
    <property type="match status" value="1"/>
</dbReference>
<dbReference type="SUPFAM" id="SSF56349">
    <property type="entry name" value="DNA breaking-rejoining enzymes"/>
    <property type="match status" value="1"/>
</dbReference>
<protein>
    <submittedName>
        <fullName evidence="3">Tyrosine-type recombinase/integrase</fullName>
    </submittedName>
</protein>
<dbReference type="PANTHER" id="PTHR30349">
    <property type="entry name" value="PHAGE INTEGRASE-RELATED"/>
    <property type="match status" value="1"/>
</dbReference>
<dbReference type="InterPro" id="IPR002104">
    <property type="entry name" value="Integrase_catalytic"/>
</dbReference>
<evidence type="ECO:0000313" key="3">
    <source>
        <dbReference type="EMBL" id="MDN4598836.1"/>
    </source>
</evidence>
<dbReference type="Proteomes" id="UP001174210">
    <property type="component" value="Unassembled WGS sequence"/>
</dbReference>
<comment type="caution">
    <text evidence="3">The sequence shown here is derived from an EMBL/GenBank/DDBJ whole genome shotgun (WGS) entry which is preliminary data.</text>
</comment>